<gene>
    <name evidence="1" type="primary">ISC10</name>
    <name evidence="1" type="ORF">FIM1_1034</name>
</gene>
<organism evidence="1 2">
    <name type="scientific">Kluyveromyces marxianus</name>
    <name type="common">Yeast</name>
    <name type="synonym">Candida kefyr</name>
    <dbReference type="NCBI Taxonomy" id="4911"/>
    <lineage>
        <taxon>Eukaryota</taxon>
        <taxon>Fungi</taxon>
        <taxon>Dikarya</taxon>
        <taxon>Ascomycota</taxon>
        <taxon>Saccharomycotina</taxon>
        <taxon>Saccharomycetes</taxon>
        <taxon>Saccharomycetales</taxon>
        <taxon>Saccharomycetaceae</taxon>
        <taxon>Kluyveromyces</taxon>
    </lineage>
</organism>
<accession>A0ABX6EQ02</accession>
<protein>
    <submittedName>
        <fullName evidence="1">Protein SEI1</fullName>
    </submittedName>
</protein>
<dbReference type="EMBL" id="CP015055">
    <property type="protein sequence ID" value="QGN14374.1"/>
    <property type="molecule type" value="Genomic_DNA"/>
</dbReference>
<proteinExistence type="predicted"/>
<name>A0ABX6EQ02_KLUMA</name>
<evidence type="ECO:0000313" key="2">
    <source>
        <dbReference type="Proteomes" id="UP000422736"/>
    </source>
</evidence>
<keyword evidence="2" id="KW-1185">Reference proteome</keyword>
<dbReference type="Proteomes" id="UP000422736">
    <property type="component" value="Chromosome 2"/>
</dbReference>
<evidence type="ECO:0000313" key="1">
    <source>
        <dbReference type="EMBL" id="QGN14374.1"/>
    </source>
</evidence>
<reference evidence="1 2" key="1">
    <citation type="submission" date="2016-03" db="EMBL/GenBank/DDBJ databases">
        <title>How can Kluyveromyces marxianus grow so fast - potential evolutionary course in Saccharomyces Complex revealed by comparative genomics.</title>
        <authorList>
            <person name="Mo W."/>
            <person name="Lu W."/>
            <person name="Yang X."/>
            <person name="Qi J."/>
            <person name="Lv H."/>
        </authorList>
    </citation>
    <scope>NUCLEOTIDE SEQUENCE [LARGE SCALE GENOMIC DNA]</scope>
    <source>
        <strain evidence="1 2">FIM1</strain>
    </source>
</reference>
<sequence length="303" mass="33946">MDVLLNENSGPCLTAVTQFQKVKPISKTPALKEQVLNSINVKRAIDNDTLELVEYIRSPEPAIVRQARDLTGTSVDTHLTTPLYESVTASGPIASPFVPPSGRTIDSNALNGEPSAVVPVHIVNIDIPGHYRDIPALLPDTAPLDLTCLGNKHEPGYDVGPLKAVQDGSDLRENDLLKMEWKLLQILSCERDENKQFPAFAKEMELREKSAQSRWYHYPLYYVFGVDTTGFFQLKDEFDWYVNHPWSSFDQVESEFWDLEPEEDGDDSRDAADLSYSVCGSDEAELTLPISGISERSLDRYLP</sequence>